<evidence type="ECO:0000256" key="1">
    <source>
        <dbReference type="SAM" id="Phobius"/>
    </source>
</evidence>
<keyword evidence="1" id="KW-1133">Transmembrane helix</keyword>
<sequence length="102" mass="11521">MISFTNTSYHLSSTFLDYFHESSHGFHESSHGCLSKVKITYLGEYGCSHMGFSITILYCNNSLLLAYIVLRWPRLFMDGASLVEKRKVVQGVLALNALIVQI</sequence>
<dbReference type="AlphaFoldDB" id="A0A2P6SFU8"/>
<gene>
    <name evidence="2" type="ORF">RchiOBHm_Chr1g0349281</name>
</gene>
<dbReference type="EMBL" id="PDCK01000039">
    <property type="protein sequence ID" value="PRQ57526.1"/>
    <property type="molecule type" value="Genomic_DNA"/>
</dbReference>
<keyword evidence="1" id="KW-0472">Membrane</keyword>
<protein>
    <submittedName>
        <fullName evidence="2">Uncharacterized protein</fullName>
    </submittedName>
</protein>
<feature type="transmembrane region" description="Helical" evidence="1">
    <location>
        <begin position="50"/>
        <end position="70"/>
    </location>
</feature>
<evidence type="ECO:0000313" key="3">
    <source>
        <dbReference type="Proteomes" id="UP000238479"/>
    </source>
</evidence>
<keyword evidence="1" id="KW-0812">Transmembrane</keyword>
<evidence type="ECO:0000313" key="2">
    <source>
        <dbReference type="EMBL" id="PRQ57526.1"/>
    </source>
</evidence>
<accession>A0A2P6SFU8</accession>
<proteinExistence type="predicted"/>
<comment type="caution">
    <text evidence="2">The sequence shown here is derived from an EMBL/GenBank/DDBJ whole genome shotgun (WGS) entry which is preliminary data.</text>
</comment>
<name>A0A2P6SFU8_ROSCH</name>
<dbReference type="Gramene" id="PRQ57526">
    <property type="protein sequence ID" value="PRQ57526"/>
    <property type="gene ID" value="RchiOBHm_Chr1g0349281"/>
</dbReference>
<organism evidence="2 3">
    <name type="scientific">Rosa chinensis</name>
    <name type="common">China rose</name>
    <dbReference type="NCBI Taxonomy" id="74649"/>
    <lineage>
        <taxon>Eukaryota</taxon>
        <taxon>Viridiplantae</taxon>
        <taxon>Streptophyta</taxon>
        <taxon>Embryophyta</taxon>
        <taxon>Tracheophyta</taxon>
        <taxon>Spermatophyta</taxon>
        <taxon>Magnoliopsida</taxon>
        <taxon>eudicotyledons</taxon>
        <taxon>Gunneridae</taxon>
        <taxon>Pentapetalae</taxon>
        <taxon>rosids</taxon>
        <taxon>fabids</taxon>
        <taxon>Rosales</taxon>
        <taxon>Rosaceae</taxon>
        <taxon>Rosoideae</taxon>
        <taxon>Rosoideae incertae sedis</taxon>
        <taxon>Rosa</taxon>
    </lineage>
</organism>
<dbReference type="Proteomes" id="UP000238479">
    <property type="component" value="Chromosome 1"/>
</dbReference>
<keyword evidence="3" id="KW-1185">Reference proteome</keyword>
<reference evidence="2 3" key="1">
    <citation type="journal article" date="2018" name="Nat. Genet.">
        <title>The Rosa genome provides new insights in the design of modern roses.</title>
        <authorList>
            <person name="Bendahmane M."/>
        </authorList>
    </citation>
    <scope>NUCLEOTIDE SEQUENCE [LARGE SCALE GENOMIC DNA]</scope>
    <source>
        <strain evidence="3">cv. Old Blush</strain>
    </source>
</reference>